<name>A0A9Q0G627_9ROSI</name>
<dbReference type="GO" id="GO:0004157">
    <property type="term" value="F:dihydropyrimidinase activity"/>
    <property type="evidence" value="ECO:0007669"/>
    <property type="project" value="TreeGrafter"/>
</dbReference>
<gene>
    <name evidence="2" type="ORF">Tsubulata_021407</name>
</gene>
<dbReference type="AlphaFoldDB" id="A0A9Q0G627"/>
<protein>
    <recommendedName>
        <fullName evidence="4">Amidohydrolase-related domain-containing protein</fullName>
    </recommendedName>
</protein>
<comment type="similarity">
    <text evidence="1">Belongs to the metallo-dependent hydrolases superfamily. Hydantoinase/dihydropyrimidinase family.</text>
</comment>
<dbReference type="InterPro" id="IPR050378">
    <property type="entry name" value="Metallo-dep_Hydrolases_sf"/>
</dbReference>
<evidence type="ECO:0000313" key="3">
    <source>
        <dbReference type="Proteomes" id="UP001141552"/>
    </source>
</evidence>
<keyword evidence="3" id="KW-1185">Reference proteome</keyword>
<dbReference type="Gene3D" id="3.20.20.140">
    <property type="entry name" value="Metal-dependent hydrolases"/>
    <property type="match status" value="3"/>
</dbReference>
<dbReference type="InterPro" id="IPR011059">
    <property type="entry name" value="Metal-dep_hydrolase_composite"/>
</dbReference>
<evidence type="ECO:0000256" key="1">
    <source>
        <dbReference type="ARBA" id="ARBA00008829"/>
    </source>
</evidence>
<reference evidence="2" key="1">
    <citation type="submission" date="2022-02" db="EMBL/GenBank/DDBJ databases">
        <authorList>
            <person name="Henning P.M."/>
            <person name="McCubbin A.G."/>
            <person name="Shore J.S."/>
        </authorList>
    </citation>
    <scope>NUCLEOTIDE SEQUENCE</scope>
    <source>
        <strain evidence="2">F60SS</strain>
        <tissue evidence="2">Leaves</tissue>
    </source>
</reference>
<organism evidence="2 3">
    <name type="scientific">Turnera subulata</name>
    <dbReference type="NCBI Taxonomy" id="218843"/>
    <lineage>
        <taxon>Eukaryota</taxon>
        <taxon>Viridiplantae</taxon>
        <taxon>Streptophyta</taxon>
        <taxon>Embryophyta</taxon>
        <taxon>Tracheophyta</taxon>
        <taxon>Spermatophyta</taxon>
        <taxon>Magnoliopsida</taxon>
        <taxon>eudicotyledons</taxon>
        <taxon>Gunneridae</taxon>
        <taxon>Pentapetalae</taxon>
        <taxon>rosids</taxon>
        <taxon>fabids</taxon>
        <taxon>Malpighiales</taxon>
        <taxon>Passifloraceae</taxon>
        <taxon>Turnera</taxon>
    </lineage>
</organism>
<dbReference type="OrthoDB" id="1924787at2759"/>
<dbReference type="EMBL" id="JAKUCV010002009">
    <property type="protein sequence ID" value="KAJ4844233.1"/>
    <property type="molecule type" value="Genomic_DNA"/>
</dbReference>
<evidence type="ECO:0000313" key="2">
    <source>
        <dbReference type="EMBL" id="KAJ4844233.1"/>
    </source>
</evidence>
<dbReference type="GO" id="GO:0005829">
    <property type="term" value="C:cytosol"/>
    <property type="evidence" value="ECO:0007669"/>
    <property type="project" value="TreeGrafter"/>
</dbReference>
<sequence>MGVIDPHTHHVVEFMGTKAIDDFFSGHAAVSTLSTYKGSLMIKDDLLIEGLKRCKPLGALAMVHAENGDARAMLYQDLQWYVTNPPMRAPEHHKALQAALSAGILQVVATDHCAFNSTQKALGIDDFRKIRNGVNGAVVAGSDADIIILNPNATVEISTRSHHSRTDTNIYEGRRGKGCSQNILPRLFLLSIWKEDTVDEMRAIVDS</sequence>
<dbReference type="GO" id="GO:0006208">
    <property type="term" value="P:pyrimidine nucleobase catabolic process"/>
    <property type="evidence" value="ECO:0007669"/>
    <property type="project" value="TreeGrafter"/>
</dbReference>
<evidence type="ECO:0008006" key="4">
    <source>
        <dbReference type="Google" id="ProtNLM"/>
    </source>
</evidence>
<dbReference type="InterPro" id="IPR032466">
    <property type="entry name" value="Metal_Hydrolase"/>
</dbReference>
<comment type="caution">
    <text evidence="2">The sequence shown here is derived from an EMBL/GenBank/DDBJ whole genome shotgun (WGS) entry which is preliminary data.</text>
</comment>
<accession>A0A9Q0G627</accession>
<dbReference type="SUPFAM" id="SSF51338">
    <property type="entry name" value="Composite domain of metallo-dependent hydrolases"/>
    <property type="match status" value="1"/>
</dbReference>
<proteinExistence type="inferred from homology"/>
<dbReference type="SUPFAM" id="SSF51556">
    <property type="entry name" value="Metallo-dependent hydrolases"/>
    <property type="match status" value="1"/>
</dbReference>
<reference evidence="2" key="2">
    <citation type="journal article" date="2023" name="Plants (Basel)">
        <title>Annotation of the Turnera subulata (Passifloraceae) Draft Genome Reveals the S-Locus Evolved after the Divergence of Turneroideae from Passifloroideae in a Stepwise Manner.</title>
        <authorList>
            <person name="Henning P.M."/>
            <person name="Roalson E.H."/>
            <person name="Mir W."/>
            <person name="McCubbin A.G."/>
            <person name="Shore J.S."/>
        </authorList>
    </citation>
    <scope>NUCLEOTIDE SEQUENCE</scope>
    <source>
        <strain evidence="2">F60SS</strain>
    </source>
</reference>
<dbReference type="Proteomes" id="UP001141552">
    <property type="component" value="Unassembled WGS sequence"/>
</dbReference>
<dbReference type="PANTHER" id="PTHR11647">
    <property type="entry name" value="HYDRANTOINASE/DIHYDROPYRIMIDINASE FAMILY MEMBER"/>
    <property type="match status" value="1"/>
</dbReference>
<dbReference type="PANTHER" id="PTHR11647:SF1">
    <property type="entry name" value="COLLAPSIN RESPONSE MEDIATOR PROTEIN"/>
    <property type="match status" value="1"/>
</dbReference>